<sequence length="328" mass="37165">MKKKLPVKMSESESEETDIDSDEELLEAFESGEVKPGLNQKATAPRQYTNNSKLLNAKLDDIVLKLDWIERLDLTTKLDPIVDGILNGKEETEPKYKIETPGDRIVDDLQRETLFYRQAQSAIIEGLARLKTLGVPTKRPEDYFAQMAKSDDHMLKVKRRVLTQQVAQEKCQKVKKLRELKKYGKKVQIEVGLQRAKEKRELLSKVKQYREGKLASLDFLDEDSGKKKNMVEITKQKTKEKNESKRVFQPISKGPTKGKGKGKSPGKGKSQDKRKSKENKFGFGGKKSGTKKNNMKKDSGNDRNSKGGQRGPNNRQGGKKMKGGGRKR</sequence>
<comment type="subcellular location">
    <subcellularLocation>
        <location evidence="2">Nucleus</location>
        <location evidence="2">Nucleolus</location>
    </subcellularLocation>
</comment>
<dbReference type="PANTHER" id="PTHR13028">
    <property type="entry name" value="RRNA PROCESSING PROTEIN EBNA1-BINDING PROTEIN-RELATED"/>
    <property type="match status" value="1"/>
</dbReference>
<dbReference type="Pfam" id="PF05890">
    <property type="entry name" value="Ebp2"/>
    <property type="match status" value="1"/>
</dbReference>
<dbReference type="EMBL" id="LRGB01003257">
    <property type="protein sequence ID" value="KZS03488.1"/>
    <property type="molecule type" value="Genomic_DNA"/>
</dbReference>
<evidence type="ECO:0000256" key="2">
    <source>
        <dbReference type="ARBA" id="ARBA00004604"/>
    </source>
</evidence>
<keyword evidence="5" id="KW-0175">Coiled coil</keyword>
<comment type="function">
    <text evidence="1">Required for the processing of the 27S pre-rRNA.</text>
</comment>
<keyword evidence="4" id="KW-0690">Ribosome biogenesis</keyword>
<dbReference type="GO" id="GO:0005730">
    <property type="term" value="C:nucleolus"/>
    <property type="evidence" value="ECO:0007669"/>
    <property type="project" value="UniProtKB-SubCell"/>
</dbReference>
<dbReference type="GO" id="GO:0030687">
    <property type="term" value="C:preribosome, large subunit precursor"/>
    <property type="evidence" value="ECO:0007669"/>
    <property type="project" value="TreeGrafter"/>
</dbReference>
<comment type="caution">
    <text evidence="7">The sequence shown here is derived from an EMBL/GenBank/DDBJ whole genome shotgun (WGS) entry which is preliminary data.</text>
</comment>
<accession>A0A164KS12</accession>
<evidence type="ECO:0000256" key="6">
    <source>
        <dbReference type="ARBA" id="ARBA00023242"/>
    </source>
</evidence>
<evidence type="ECO:0000256" key="4">
    <source>
        <dbReference type="ARBA" id="ARBA00022517"/>
    </source>
</evidence>
<dbReference type="STRING" id="35525.A0A164KS12"/>
<protein>
    <submittedName>
        <fullName evidence="7">Putative rRNA-processing protein EBP2</fullName>
    </submittedName>
</protein>
<organism evidence="7 8">
    <name type="scientific">Daphnia magna</name>
    <dbReference type="NCBI Taxonomy" id="35525"/>
    <lineage>
        <taxon>Eukaryota</taxon>
        <taxon>Metazoa</taxon>
        <taxon>Ecdysozoa</taxon>
        <taxon>Arthropoda</taxon>
        <taxon>Crustacea</taxon>
        <taxon>Branchiopoda</taxon>
        <taxon>Diplostraca</taxon>
        <taxon>Cladocera</taxon>
        <taxon>Anomopoda</taxon>
        <taxon>Daphniidae</taxon>
        <taxon>Daphnia</taxon>
    </lineage>
</organism>
<dbReference type="PANTHER" id="PTHR13028:SF0">
    <property type="entry name" value="RRNA-PROCESSING PROTEIN EBP2-RELATED"/>
    <property type="match status" value="1"/>
</dbReference>
<proteinExistence type="inferred from homology"/>
<keyword evidence="6" id="KW-0539">Nucleus</keyword>
<evidence type="ECO:0000256" key="3">
    <source>
        <dbReference type="ARBA" id="ARBA00007336"/>
    </source>
</evidence>
<comment type="similarity">
    <text evidence="3">Belongs to the EBP2 family.</text>
</comment>
<reference evidence="7 8" key="1">
    <citation type="submission" date="2016-03" db="EMBL/GenBank/DDBJ databases">
        <title>EvidentialGene: Evidence-directed Construction of Genes on Genomes.</title>
        <authorList>
            <person name="Gilbert D.G."/>
            <person name="Choi J.-H."/>
            <person name="Mockaitis K."/>
            <person name="Colbourne J."/>
            <person name="Pfrender M."/>
        </authorList>
    </citation>
    <scope>NUCLEOTIDE SEQUENCE [LARGE SCALE GENOMIC DNA]</scope>
    <source>
        <strain evidence="7 8">Xinb3</strain>
        <tissue evidence="7">Complete organism</tissue>
    </source>
</reference>
<keyword evidence="8" id="KW-1185">Reference proteome</keyword>
<dbReference type="GO" id="GO:0034399">
    <property type="term" value="C:nuclear periphery"/>
    <property type="evidence" value="ECO:0007669"/>
    <property type="project" value="TreeGrafter"/>
</dbReference>
<evidence type="ECO:0000313" key="8">
    <source>
        <dbReference type="Proteomes" id="UP000076858"/>
    </source>
</evidence>
<evidence type="ECO:0000256" key="1">
    <source>
        <dbReference type="ARBA" id="ARBA00003387"/>
    </source>
</evidence>
<name>A0A164KS12_9CRUS</name>
<dbReference type="AlphaFoldDB" id="A0A164KS12"/>
<dbReference type="InterPro" id="IPR008610">
    <property type="entry name" value="Ebp2"/>
</dbReference>
<evidence type="ECO:0000256" key="5">
    <source>
        <dbReference type="ARBA" id="ARBA00023054"/>
    </source>
</evidence>
<dbReference type="Proteomes" id="UP000076858">
    <property type="component" value="Unassembled WGS sequence"/>
</dbReference>
<dbReference type="GO" id="GO:0042273">
    <property type="term" value="P:ribosomal large subunit biogenesis"/>
    <property type="evidence" value="ECO:0007669"/>
    <property type="project" value="TreeGrafter"/>
</dbReference>
<dbReference type="GO" id="GO:0006364">
    <property type="term" value="P:rRNA processing"/>
    <property type="evidence" value="ECO:0007669"/>
    <property type="project" value="TreeGrafter"/>
</dbReference>
<evidence type="ECO:0000313" key="7">
    <source>
        <dbReference type="EMBL" id="KZS03488.1"/>
    </source>
</evidence>
<dbReference type="OrthoDB" id="443772at2759"/>
<gene>
    <name evidence="7" type="ORF">APZ42_033665</name>
</gene>